<accession>A0A6A6CTE1</accession>
<feature type="region of interest" description="Disordered" evidence="1">
    <location>
        <begin position="66"/>
        <end position="110"/>
    </location>
</feature>
<gene>
    <name evidence="2" type="ORF">M409DRAFT_51555</name>
</gene>
<feature type="compositionally biased region" description="Basic and acidic residues" evidence="1">
    <location>
        <begin position="315"/>
        <end position="333"/>
    </location>
</feature>
<dbReference type="AlphaFoldDB" id="A0A6A6CTE1"/>
<feature type="region of interest" description="Disordered" evidence="1">
    <location>
        <begin position="315"/>
        <end position="361"/>
    </location>
</feature>
<dbReference type="Proteomes" id="UP000799537">
    <property type="component" value="Unassembled WGS sequence"/>
</dbReference>
<feature type="region of interest" description="Disordered" evidence="1">
    <location>
        <begin position="155"/>
        <end position="176"/>
    </location>
</feature>
<sequence>MPPHLLSHMLQNKYGQMLSHLSQLADHNSVMNATQTTSQPTTIASNLQAQASSGAHALTPQASLYMDPASSQSNQERERPQDRPPRKEKVKKGKNRPTHLNPDGLSKATRKRLTRYARARDDNPESFRLPRFNNVAEQRWFDGVVEREGLYGSTWKPFRPNQQDGAAYQPQPATRAPRIKVEEEEGRMDMETLAQNGTSMGSQNTQFRHHGLGGADVGYNATAGLTGASHAPALSRSDGKSRVTAQSSEAIHPDRMAIINAAAQGPSSPHPTSPYLDMFKQYTEVNSGHQGNMSESHQVFDTDAVDWSYSQSYGHDYRQDQHYGPSERDDSQRPRYKRNCASQNESHPSGHVSLPSSCRKHGTRWLKPPRWQKCPLPSPEFASQTSDHHHHDPYQRHDATNVDLEYPRRHQLPNFSRTTPNRRKDASVTDLYLYLDANHYDKYHDLIKSVNARACATGLRIWALEGGRVYFSDADGPAHFYKGIRNMIDFNAQVEAHERFVGFSADLEPYAKGHCGSFHNGIKTSELTCEVGTGVWKASQAEDRAALLRDWIEIHDTAKGMLRDAGLLFAAAFPHWIGDYCGEALQMRWPTDDAALMPVMDALMVCVDYYVVMSYHVDPKVAATRVIRELECANQMGRCNPGRCPKVLAAVETTKGIGSKISYGDEPSKCSKKVVVDDAEAITATLGHHESFGGVAIHAWAGWCCLTD</sequence>
<proteinExistence type="predicted"/>
<feature type="compositionally biased region" description="Basic and acidic residues" evidence="1">
    <location>
        <begin position="75"/>
        <end position="87"/>
    </location>
</feature>
<feature type="region of interest" description="Disordered" evidence="1">
    <location>
        <begin position="376"/>
        <end position="395"/>
    </location>
</feature>
<dbReference type="GeneID" id="54565109"/>
<dbReference type="EMBL" id="ML993585">
    <property type="protein sequence ID" value="KAF2170527.1"/>
    <property type="molecule type" value="Genomic_DNA"/>
</dbReference>
<feature type="compositionally biased region" description="Basic and acidic residues" evidence="1">
    <location>
        <begin position="386"/>
        <end position="395"/>
    </location>
</feature>
<reference evidence="2" key="1">
    <citation type="journal article" date="2020" name="Stud. Mycol.">
        <title>101 Dothideomycetes genomes: a test case for predicting lifestyles and emergence of pathogens.</title>
        <authorList>
            <person name="Haridas S."/>
            <person name="Albert R."/>
            <person name="Binder M."/>
            <person name="Bloem J."/>
            <person name="Labutti K."/>
            <person name="Salamov A."/>
            <person name="Andreopoulos B."/>
            <person name="Baker S."/>
            <person name="Barry K."/>
            <person name="Bills G."/>
            <person name="Bluhm B."/>
            <person name="Cannon C."/>
            <person name="Castanera R."/>
            <person name="Culley D."/>
            <person name="Daum C."/>
            <person name="Ezra D."/>
            <person name="Gonzalez J."/>
            <person name="Henrissat B."/>
            <person name="Kuo A."/>
            <person name="Liang C."/>
            <person name="Lipzen A."/>
            <person name="Lutzoni F."/>
            <person name="Magnuson J."/>
            <person name="Mondo S."/>
            <person name="Nolan M."/>
            <person name="Ohm R."/>
            <person name="Pangilinan J."/>
            <person name="Park H.-J."/>
            <person name="Ramirez L."/>
            <person name="Alfaro M."/>
            <person name="Sun H."/>
            <person name="Tritt A."/>
            <person name="Yoshinaga Y."/>
            <person name="Zwiers L.-H."/>
            <person name="Turgeon B."/>
            <person name="Goodwin S."/>
            <person name="Spatafora J."/>
            <person name="Crous P."/>
            <person name="Grigoriev I."/>
        </authorList>
    </citation>
    <scope>NUCLEOTIDE SEQUENCE</scope>
    <source>
        <strain evidence="2">ATCC 36951</strain>
    </source>
</reference>
<feature type="compositionally biased region" description="Basic residues" evidence="1">
    <location>
        <begin position="88"/>
        <end position="97"/>
    </location>
</feature>
<name>A0A6A6CTE1_ZASCE</name>
<dbReference type="OrthoDB" id="5404713at2759"/>
<evidence type="ECO:0000313" key="2">
    <source>
        <dbReference type="EMBL" id="KAF2170527.1"/>
    </source>
</evidence>
<protein>
    <submittedName>
        <fullName evidence="2">Uncharacterized protein</fullName>
    </submittedName>
</protein>
<dbReference type="RefSeq" id="XP_033671416.1">
    <property type="nucleotide sequence ID" value="XM_033811837.1"/>
</dbReference>
<evidence type="ECO:0000313" key="3">
    <source>
        <dbReference type="Proteomes" id="UP000799537"/>
    </source>
</evidence>
<keyword evidence="3" id="KW-1185">Reference proteome</keyword>
<evidence type="ECO:0000256" key="1">
    <source>
        <dbReference type="SAM" id="MobiDB-lite"/>
    </source>
</evidence>
<organism evidence="2 3">
    <name type="scientific">Zasmidium cellare ATCC 36951</name>
    <dbReference type="NCBI Taxonomy" id="1080233"/>
    <lineage>
        <taxon>Eukaryota</taxon>
        <taxon>Fungi</taxon>
        <taxon>Dikarya</taxon>
        <taxon>Ascomycota</taxon>
        <taxon>Pezizomycotina</taxon>
        <taxon>Dothideomycetes</taxon>
        <taxon>Dothideomycetidae</taxon>
        <taxon>Mycosphaerellales</taxon>
        <taxon>Mycosphaerellaceae</taxon>
        <taxon>Zasmidium</taxon>
    </lineage>
</organism>